<protein>
    <submittedName>
        <fullName evidence="7">RagB/SusD family nutrient uptake outer membrane protein</fullName>
    </submittedName>
</protein>
<comment type="subcellular location">
    <subcellularLocation>
        <location evidence="1">Cell outer membrane</location>
    </subcellularLocation>
</comment>
<keyword evidence="4" id="KW-0472">Membrane</keyword>
<evidence type="ECO:0000256" key="1">
    <source>
        <dbReference type="ARBA" id="ARBA00004442"/>
    </source>
</evidence>
<sequence length="545" mass="59605">MKKIIAFIAIVVFFTNCKKTDLQLDDPNSPTPAGSLATVKGVEQFALGMWAKLYSGNNLLVHSMNMHSFMGDEQWTSAGNFGWRYVNQVDKITLPPPYNTVVPGVLVIDQPTQLKALNNLAATNGSQTNALVYEWNMAYLVNGQANFLLAAVENPNITLSASKKATLMAWAYWWKGFAYSRIGSMYIAGVINNKTDGSTDSQYRTRQEMITEANANFDKAIALLAPLAANDSEYNNTLNAIVPNFNKPTPNVTITPQMWVRGINTYKARNLLVNKKVTELTAGDLTSLRTLANAGMVEGDITFLLGISAIAGEGISPNNQQHILLWNSHANNPGWMYPSERWVQDFKPGDQRMVKGVSVLPTPEVNRSARGIQFGTRYFFTAIQNGGYWSTNARTGFANFAGSWEENALMLAEADIRTNQIEAGLARIDRVRAANGAGLAATVGTGLNQAQALEELRKERRIGLTLKGLAFYDARRWGVITKASAGGGRANANVLVPNSMIGATPNGGFTVLPTFMDYNYMDYWDVPVTEFSFNTPSSSSPAIAN</sequence>
<dbReference type="Proteomes" id="UP001337681">
    <property type="component" value="Unassembled WGS sequence"/>
</dbReference>
<evidence type="ECO:0000313" key="8">
    <source>
        <dbReference type="Proteomes" id="UP001337681"/>
    </source>
</evidence>
<gene>
    <name evidence="7" type="ORF">VRU49_09390</name>
</gene>
<keyword evidence="5" id="KW-0998">Cell outer membrane</keyword>
<evidence type="ECO:0000259" key="6">
    <source>
        <dbReference type="Pfam" id="PF07980"/>
    </source>
</evidence>
<comment type="caution">
    <text evidence="7">The sequence shown here is derived from an EMBL/GenBank/DDBJ whole genome shotgun (WGS) entry which is preliminary data.</text>
</comment>
<dbReference type="InterPro" id="IPR011990">
    <property type="entry name" value="TPR-like_helical_dom_sf"/>
</dbReference>
<comment type="similarity">
    <text evidence="2">Belongs to the SusD family.</text>
</comment>
<keyword evidence="8" id="KW-1185">Reference proteome</keyword>
<organism evidence="7 8">
    <name type="scientific">Pedobacter flavus</name>
    <dbReference type="NCBI Taxonomy" id="3113906"/>
    <lineage>
        <taxon>Bacteria</taxon>
        <taxon>Pseudomonadati</taxon>
        <taxon>Bacteroidota</taxon>
        <taxon>Sphingobacteriia</taxon>
        <taxon>Sphingobacteriales</taxon>
        <taxon>Sphingobacteriaceae</taxon>
        <taxon>Pedobacter</taxon>
    </lineage>
</organism>
<reference evidence="7 8" key="1">
    <citation type="submission" date="2024-01" db="EMBL/GenBank/DDBJ databases">
        <title>Pedobacter sp. nov., isolated from oil-contaminated soil.</title>
        <authorList>
            <person name="Le N.T.T."/>
        </authorList>
    </citation>
    <scope>NUCLEOTIDE SEQUENCE [LARGE SCALE GENOMIC DNA]</scope>
    <source>
        <strain evidence="7 8">VNH31</strain>
    </source>
</reference>
<dbReference type="InterPro" id="IPR012944">
    <property type="entry name" value="SusD_RagB_dom"/>
</dbReference>
<dbReference type="SUPFAM" id="SSF48452">
    <property type="entry name" value="TPR-like"/>
    <property type="match status" value="1"/>
</dbReference>
<evidence type="ECO:0000256" key="2">
    <source>
        <dbReference type="ARBA" id="ARBA00006275"/>
    </source>
</evidence>
<dbReference type="Gene3D" id="1.25.40.390">
    <property type="match status" value="2"/>
</dbReference>
<accession>A0ABU7H2S4</accession>
<dbReference type="EMBL" id="JAZDQU010000002">
    <property type="protein sequence ID" value="MEE1885627.1"/>
    <property type="molecule type" value="Genomic_DNA"/>
</dbReference>
<keyword evidence="3" id="KW-0732">Signal</keyword>
<dbReference type="RefSeq" id="WP_330146522.1">
    <property type="nucleotide sequence ID" value="NZ_JAZDQU010000002.1"/>
</dbReference>
<evidence type="ECO:0000256" key="3">
    <source>
        <dbReference type="ARBA" id="ARBA00022729"/>
    </source>
</evidence>
<name>A0ABU7H2S4_9SPHI</name>
<dbReference type="Pfam" id="PF07980">
    <property type="entry name" value="SusD_RagB"/>
    <property type="match status" value="1"/>
</dbReference>
<evidence type="ECO:0000256" key="4">
    <source>
        <dbReference type="ARBA" id="ARBA00023136"/>
    </source>
</evidence>
<evidence type="ECO:0000313" key="7">
    <source>
        <dbReference type="EMBL" id="MEE1885627.1"/>
    </source>
</evidence>
<proteinExistence type="inferred from homology"/>
<feature type="domain" description="RagB/SusD" evidence="6">
    <location>
        <begin position="409"/>
        <end position="483"/>
    </location>
</feature>
<evidence type="ECO:0000256" key="5">
    <source>
        <dbReference type="ARBA" id="ARBA00023237"/>
    </source>
</evidence>